<organism evidence="3 4">
    <name type="scientific">Streptomyces flavochromogenes</name>
    <dbReference type="NCBI Taxonomy" id="68199"/>
    <lineage>
        <taxon>Bacteria</taxon>
        <taxon>Bacillati</taxon>
        <taxon>Actinomycetota</taxon>
        <taxon>Actinomycetes</taxon>
        <taxon>Kitasatosporales</taxon>
        <taxon>Streptomycetaceae</taxon>
        <taxon>Streptomyces</taxon>
    </lineage>
</organism>
<keyword evidence="2" id="KW-1133">Transmembrane helix</keyword>
<accession>A0ABW6XSJ2</accession>
<keyword evidence="2" id="KW-0472">Membrane</keyword>
<comment type="caution">
    <text evidence="3">The sequence shown here is derived from an EMBL/GenBank/DDBJ whole genome shotgun (WGS) entry which is preliminary data.</text>
</comment>
<keyword evidence="4" id="KW-1185">Reference proteome</keyword>
<dbReference type="EMBL" id="JBIBDZ010000005">
    <property type="protein sequence ID" value="MFF5920367.1"/>
    <property type="molecule type" value="Genomic_DNA"/>
</dbReference>
<proteinExistence type="predicted"/>
<feature type="transmembrane region" description="Helical" evidence="2">
    <location>
        <begin position="187"/>
        <end position="211"/>
    </location>
</feature>
<evidence type="ECO:0000256" key="1">
    <source>
        <dbReference type="SAM" id="MobiDB-lite"/>
    </source>
</evidence>
<gene>
    <name evidence="3" type="ORF">ACFY8C_18790</name>
</gene>
<keyword evidence="2" id="KW-0812">Transmembrane</keyword>
<dbReference type="Proteomes" id="UP001602370">
    <property type="component" value="Unassembled WGS sequence"/>
</dbReference>
<feature type="transmembrane region" description="Helical" evidence="2">
    <location>
        <begin position="217"/>
        <end position="238"/>
    </location>
</feature>
<feature type="region of interest" description="Disordered" evidence="1">
    <location>
        <begin position="1"/>
        <end position="37"/>
    </location>
</feature>
<evidence type="ECO:0000313" key="4">
    <source>
        <dbReference type="Proteomes" id="UP001602370"/>
    </source>
</evidence>
<dbReference type="InterPro" id="IPR047928">
    <property type="entry name" value="Perm_prefix_1"/>
</dbReference>
<dbReference type="NCBIfam" id="NF038403">
    <property type="entry name" value="perm_prefix_1"/>
    <property type="match status" value="1"/>
</dbReference>
<sequence length="256" mass="25478">MTAAGVGADSDSGPAETDPTDPTDPAGPGDTDPAGDPLAAYVADLTAALHGPARAKDRMIEEIRGGLEDTADAHIERGVPRYEAIGAAVREFGTVAELVPSCQEELTVAQARYTARVVALTAPFLIACRYLTGVTAQEPAGSVLSTACLLAAHLSGVAIAATLLAAAALAATGTLSRRPSPPGRLPVVVAWTGTTAGASMAVTTLALATAAALATNWPLLACAGALAAASHAVVATSARACRRCARLPVLGAPEPG</sequence>
<evidence type="ECO:0000256" key="2">
    <source>
        <dbReference type="SAM" id="Phobius"/>
    </source>
</evidence>
<name>A0ABW6XSJ2_9ACTN</name>
<dbReference type="RefSeq" id="WP_388307990.1">
    <property type="nucleotide sequence ID" value="NZ_JBIBDZ010000005.1"/>
</dbReference>
<reference evidence="3 4" key="1">
    <citation type="submission" date="2024-10" db="EMBL/GenBank/DDBJ databases">
        <title>The Natural Products Discovery Center: Release of the First 8490 Sequenced Strains for Exploring Actinobacteria Biosynthetic Diversity.</title>
        <authorList>
            <person name="Kalkreuter E."/>
            <person name="Kautsar S.A."/>
            <person name="Yang D."/>
            <person name="Bader C.D."/>
            <person name="Teijaro C.N."/>
            <person name="Fluegel L."/>
            <person name="Davis C.M."/>
            <person name="Simpson J.R."/>
            <person name="Lauterbach L."/>
            <person name="Steele A.D."/>
            <person name="Gui C."/>
            <person name="Meng S."/>
            <person name="Li G."/>
            <person name="Viehrig K."/>
            <person name="Ye F."/>
            <person name="Su P."/>
            <person name="Kiefer A.F."/>
            <person name="Nichols A."/>
            <person name="Cepeda A.J."/>
            <person name="Yan W."/>
            <person name="Fan B."/>
            <person name="Jiang Y."/>
            <person name="Adhikari A."/>
            <person name="Zheng C.-J."/>
            <person name="Schuster L."/>
            <person name="Cowan T.M."/>
            <person name="Smanski M.J."/>
            <person name="Chevrette M.G."/>
            <person name="De Carvalho L.P.S."/>
            <person name="Shen B."/>
        </authorList>
    </citation>
    <scope>NUCLEOTIDE SEQUENCE [LARGE SCALE GENOMIC DNA]</scope>
    <source>
        <strain evidence="3 4">NPDC012605</strain>
    </source>
</reference>
<protein>
    <submittedName>
        <fullName evidence="3">Permease prefix domain 1-containing protein</fullName>
    </submittedName>
</protein>
<evidence type="ECO:0000313" key="3">
    <source>
        <dbReference type="EMBL" id="MFF5920367.1"/>
    </source>
</evidence>
<feature type="transmembrane region" description="Helical" evidence="2">
    <location>
        <begin position="152"/>
        <end position="175"/>
    </location>
</feature>
<feature type="transmembrane region" description="Helical" evidence="2">
    <location>
        <begin position="113"/>
        <end position="132"/>
    </location>
</feature>
<feature type="compositionally biased region" description="Low complexity" evidence="1">
    <location>
        <begin position="23"/>
        <end position="37"/>
    </location>
</feature>